<sequence length="132" mass="14438">MEPPQDVDAFRDGNPTNHTTAEAYHNGVPDAEKYFQGFYKCKGMSCCQGLPGTMYFIPCCGGCCLWGIWGILGLPCPALSCVTFCMCKEGTHYITQKAGITTGDLFVVDSKKKTLAYYSMGAHDEPSCYCVK</sequence>
<reference evidence="1 3" key="1">
    <citation type="journal article" date="2015" name="Genome Biol. Evol.">
        <title>Comparative Genomics of a Bacterivorous Green Alga Reveals Evolutionary Causalities and Consequences of Phago-Mixotrophic Mode of Nutrition.</title>
        <authorList>
            <person name="Burns J.A."/>
            <person name="Paasch A."/>
            <person name="Narechania A."/>
            <person name="Kim E."/>
        </authorList>
    </citation>
    <scope>NUCLEOTIDE SEQUENCE [LARGE SCALE GENOMIC DNA]</scope>
    <source>
        <strain evidence="1">PLY_AMNH</strain>
    </source>
</reference>
<dbReference type="EMBL" id="LGRX02023037">
    <property type="protein sequence ID" value="KAK3254918.1"/>
    <property type="molecule type" value="Genomic_DNA"/>
</dbReference>
<comment type="caution">
    <text evidence="1">The sequence shown here is derived from an EMBL/GenBank/DDBJ whole genome shotgun (WGS) entry which is preliminary data.</text>
</comment>
<dbReference type="EMBL" id="LGRX02010291">
    <property type="protein sequence ID" value="KAK3270611.1"/>
    <property type="molecule type" value="Genomic_DNA"/>
</dbReference>
<protein>
    <submittedName>
        <fullName evidence="1">Uncharacterized protein</fullName>
    </submittedName>
</protein>
<name>A0AAE0F8D7_9CHLO</name>
<evidence type="ECO:0000313" key="1">
    <source>
        <dbReference type="EMBL" id="KAK3254918.1"/>
    </source>
</evidence>
<gene>
    <name evidence="2" type="ORF">CYMTET_20996</name>
    <name evidence="1" type="ORF">CYMTET_35885</name>
</gene>
<evidence type="ECO:0000313" key="2">
    <source>
        <dbReference type="EMBL" id="KAK3270611.1"/>
    </source>
</evidence>
<keyword evidence="3" id="KW-1185">Reference proteome</keyword>
<reference evidence="1" key="2">
    <citation type="submission" date="2023-06" db="EMBL/GenBank/DDBJ databases">
        <title>Long-read-based genome assembly of the green algal bacterivore Cymbomonas tetramitiformis.</title>
        <authorList>
            <person name="Gyaltshen Y."/>
            <person name="Rozenberg A."/>
            <person name="Paasch A."/>
            <person name="Burns J.A."/>
            <person name="Warring S."/>
            <person name="Larson R."/>
            <person name="Maurer-Alcala X."/>
            <person name="Dacks J."/>
            <person name="Kim E."/>
        </authorList>
    </citation>
    <scope>NUCLEOTIDE SEQUENCE</scope>
    <source>
        <strain evidence="1">PLY_AMNH</strain>
    </source>
</reference>
<dbReference type="Proteomes" id="UP001190700">
    <property type="component" value="Unassembled WGS sequence"/>
</dbReference>
<organism evidence="1 3">
    <name type="scientific">Cymbomonas tetramitiformis</name>
    <dbReference type="NCBI Taxonomy" id="36881"/>
    <lineage>
        <taxon>Eukaryota</taxon>
        <taxon>Viridiplantae</taxon>
        <taxon>Chlorophyta</taxon>
        <taxon>Pyramimonadophyceae</taxon>
        <taxon>Pyramimonadales</taxon>
        <taxon>Pyramimonadaceae</taxon>
        <taxon>Cymbomonas</taxon>
    </lineage>
</organism>
<accession>A0AAE0F8D7</accession>
<proteinExistence type="predicted"/>
<evidence type="ECO:0000313" key="3">
    <source>
        <dbReference type="Proteomes" id="UP001190700"/>
    </source>
</evidence>
<dbReference type="AlphaFoldDB" id="A0AAE0F8D7"/>